<reference evidence="2 3" key="1">
    <citation type="submission" date="2015-07" db="EMBL/GenBank/DDBJ databases">
        <title>A draft genome sequence of Mycobacterium wolinskyi.</title>
        <authorList>
            <person name="de Man T.J."/>
            <person name="Perry K.A."/>
            <person name="Coulliette A.D."/>
            <person name="Jensen B."/>
            <person name="Toney N.C."/>
            <person name="Limbago B.M."/>
            <person name="Noble-Wang J."/>
        </authorList>
    </citation>
    <scope>NUCLEOTIDE SEQUENCE [LARGE SCALE GENOMIC DNA]</scope>
    <source>
        <strain evidence="2 3">CDC_01</strain>
    </source>
</reference>
<dbReference type="PATRIC" id="fig|59750.3.peg.1022"/>
<protein>
    <submittedName>
        <fullName evidence="2">Uncharacterized protein</fullName>
    </submittedName>
</protein>
<feature type="region of interest" description="Disordered" evidence="1">
    <location>
        <begin position="102"/>
        <end position="155"/>
    </location>
</feature>
<organism evidence="2 3">
    <name type="scientific">Mycolicibacterium wolinskyi</name>
    <dbReference type="NCBI Taxonomy" id="59750"/>
    <lineage>
        <taxon>Bacteria</taxon>
        <taxon>Bacillati</taxon>
        <taxon>Actinomycetota</taxon>
        <taxon>Actinomycetes</taxon>
        <taxon>Mycobacteriales</taxon>
        <taxon>Mycobacteriaceae</taxon>
        <taxon>Mycolicibacterium</taxon>
    </lineage>
</organism>
<evidence type="ECO:0000313" key="3">
    <source>
        <dbReference type="Proteomes" id="UP000070612"/>
    </source>
</evidence>
<gene>
    <name evidence="2" type="ORF">AFM11_18420</name>
</gene>
<dbReference type="RefSeq" id="WP_067851325.1">
    <property type="nucleotide sequence ID" value="NZ_LGTW01000011.1"/>
</dbReference>
<evidence type="ECO:0000256" key="1">
    <source>
        <dbReference type="SAM" id="MobiDB-lite"/>
    </source>
</evidence>
<name>A0A132PKU9_9MYCO</name>
<accession>A0A132PKU9</accession>
<dbReference type="EMBL" id="LGTW01000011">
    <property type="protein sequence ID" value="KWX22874.1"/>
    <property type="molecule type" value="Genomic_DNA"/>
</dbReference>
<dbReference type="Proteomes" id="UP000070612">
    <property type="component" value="Unassembled WGS sequence"/>
</dbReference>
<sequence>MPKRSPWASYHKRQRQIDSKVFDIVLSASHPCTCSHVQGFHWNTDDGENLGNCADAECPCEAFDEDTFAAAQLAAGVLPITAAAAVEQDDGEDDALRRAMRAEEQGKVSADEAWDRALHADRPRPTGKPRRYMLDDPAAMDALRQLGGNPEDLTG</sequence>
<keyword evidence="3" id="KW-1185">Reference proteome</keyword>
<evidence type="ECO:0000313" key="2">
    <source>
        <dbReference type="EMBL" id="KWX22874.1"/>
    </source>
</evidence>
<proteinExistence type="predicted"/>
<dbReference type="AlphaFoldDB" id="A0A132PKU9"/>
<feature type="compositionally biased region" description="Basic and acidic residues" evidence="1">
    <location>
        <begin position="102"/>
        <end position="124"/>
    </location>
</feature>
<comment type="caution">
    <text evidence="2">The sequence shown here is derived from an EMBL/GenBank/DDBJ whole genome shotgun (WGS) entry which is preliminary data.</text>
</comment>